<dbReference type="AlphaFoldDB" id="A0A100HKU3"/>
<sequence length="56" mass="6509">MSPGPLEFLVLLLATLFIALLVALPLMWLMRGARKRAELQRQVDDLRDRLDHLERP</sequence>
<keyword evidence="2" id="KW-1133">Transmembrane helix</keyword>
<proteinExistence type="predicted"/>
<keyword evidence="2" id="KW-0812">Transmembrane</keyword>
<comment type="caution">
    <text evidence="3">The sequence shown here is derived from an EMBL/GenBank/DDBJ whole genome shotgun (WGS) entry which is preliminary data.</text>
</comment>
<keyword evidence="1" id="KW-0175">Coiled coil</keyword>
<feature type="transmembrane region" description="Helical" evidence="2">
    <location>
        <begin position="6"/>
        <end position="29"/>
    </location>
</feature>
<dbReference type="EMBL" id="BCMS01000001">
    <property type="protein sequence ID" value="GAQ21274.1"/>
    <property type="molecule type" value="Genomic_DNA"/>
</dbReference>
<keyword evidence="2" id="KW-0472">Membrane</keyword>
<organism evidence="3 4">
    <name type="scientific">Deinococcus grandis</name>
    <dbReference type="NCBI Taxonomy" id="57498"/>
    <lineage>
        <taxon>Bacteria</taxon>
        <taxon>Thermotogati</taxon>
        <taxon>Deinococcota</taxon>
        <taxon>Deinococci</taxon>
        <taxon>Deinococcales</taxon>
        <taxon>Deinococcaceae</taxon>
        <taxon>Deinococcus</taxon>
    </lineage>
</organism>
<feature type="coiled-coil region" evidence="1">
    <location>
        <begin position="29"/>
        <end position="56"/>
    </location>
</feature>
<evidence type="ECO:0000313" key="3">
    <source>
        <dbReference type="EMBL" id="GAQ21274.1"/>
    </source>
</evidence>
<protein>
    <recommendedName>
        <fullName evidence="5">DUF4083 domain-containing protein</fullName>
    </recommendedName>
</protein>
<reference evidence="4" key="1">
    <citation type="submission" date="2015-11" db="EMBL/GenBank/DDBJ databases">
        <title>Draft Genome Sequence of the Radioresistant Bacterium Deinococcus grandis, Isolated from Freshwater Fish in Japan.</title>
        <authorList>
            <person name="Satoh K."/>
            <person name="Onodera T."/>
            <person name="Omoso K."/>
            <person name="Takeda-Yano K."/>
            <person name="Katayama T."/>
            <person name="Oono Y."/>
            <person name="Narumi I."/>
        </authorList>
    </citation>
    <scope>NUCLEOTIDE SEQUENCE [LARGE SCALE GENOMIC DNA]</scope>
    <source>
        <strain evidence="4">ATCC 43672</strain>
    </source>
</reference>
<accession>A0A100HKU3</accession>
<name>A0A100HKU3_9DEIO</name>
<evidence type="ECO:0008006" key="5">
    <source>
        <dbReference type="Google" id="ProtNLM"/>
    </source>
</evidence>
<evidence type="ECO:0000256" key="1">
    <source>
        <dbReference type="SAM" id="Coils"/>
    </source>
</evidence>
<dbReference type="RefSeq" id="WP_160329915.1">
    <property type="nucleotide sequence ID" value="NZ_BCMS01000001.1"/>
</dbReference>
<gene>
    <name evidence="3" type="ORF">DEIGR_101301</name>
</gene>
<dbReference type="Proteomes" id="UP000056209">
    <property type="component" value="Unassembled WGS sequence"/>
</dbReference>
<evidence type="ECO:0000256" key="2">
    <source>
        <dbReference type="SAM" id="Phobius"/>
    </source>
</evidence>
<evidence type="ECO:0000313" key="4">
    <source>
        <dbReference type="Proteomes" id="UP000056209"/>
    </source>
</evidence>
<keyword evidence="4" id="KW-1185">Reference proteome</keyword>